<comment type="subcellular location">
    <subcellularLocation>
        <location evidence="1">Membrane</location>
        <topology evidence="1">Multi-pass membrane protein</topology>
    </subcellularLocation>
</comment>
<dbReference type="SUPFAM" id="SSF103481">
    <property type="entry name" value="Multidrug resistance efflux transporter EmrE"/>
    <property type="match status" value="2"/>
</dbReference>
<feature type="transmembrane region" description="Helical" evidence="6">
    <location>
        <begin position="190"/>
        <end position="211"/>
    </location>
</feature>
<dbReference type="PANTHER" id="PTHR32322">
    <property type="entry name" value="INNER MEMBRANE TRANSPORTER"/>
    <property type="match status" value="1"/>
</dbReference>
<dbReference type="InterPro" id="IPR037185">
    <property type="entry name" value="EmrE-like"/>
</dbReference>
<dbReference type="RefSeq" id="WP_071362107.1">
    <property type="nucleotide sequence ID" value="NZ_JRYB01000001.1"/>
</dbReference>
<reference evidence="8 9" key="1">
    <citation type="submission" date="2014-10" db="EMBL/GenBank/DDBJ databases">
        <authorList>
            <person name="Seo M.-J."/>
            <person name="Seok Y.J."/>
            <person name="Cha I.-T."/>
        </authorList>
    </citation>
    <scope>NUCLEOTIDE SEQUENCE [LARGE SCALE GENOMIC DNA]</scope>
    <source>
        <strain evidence="8 9">NEU</strain>
    </source>
</reference>
<feature type="transmembrane region" description="Helical" evidence="6">
    <location>
        <begin position="46"/>
        <end position="64"/>
    </location>
</feature>
<proteinExistence type="inferred from homology"/>
<dbReference type="PANTHER" id="PTHR32322:SF2">
    <property type="entry name" value="EAMA DOMAIN-CONTAINING PROTEIN"/>
    <property type="match status" value="1"/>
</dbReference>
<evidence type="ECO:0000256" key="4">
    <source>
        <dbReference type="ARBA" id="ARBA00022989"/>
    </source>
</evidence>
<keyword evidence="3 6" id="KW-0812">Transmembrane</keyword>
<feature type="domain" description="EamA" evidence="7">
    <location>
        <begin position="159"/>
        <end position="293"/>
    </location>
</feature>
<feature type="domain" description="EamA" evidence="7">
    <location>
        <begin position="17"/>
        <end position="143"/>
    </location>
</feature>
<feature type="transmembrane region" description="Helical" evidence="6">
    <location>
        <begin position="280"/>
        <end position="296"/>
    </location>
</feature>
<evidence type="ECO:0000256" key="5">
    <source>
        <dbReference type="ARBA" id="ARBA00023136"/>
    </source>
</evidence>
<evidence type="ECO:0000256" key="2">
    <source>
        <dbReference type="ARBA" id="ARBA00007362"/>
    </source>
</evidence>
<keyword evidence="5 6" id="KW-0472">Membrane</keyword>
<protein>
    <submittedName>
        <fullName evidence="8">EamA-like transporter family protein</fullName>
    </submittedName>
</protein>
<feature type="transmembrane region" description="Helical" evidence="6">
    <location>
        <begin position="133"/>
        <end position="150"/>
    </location>
</feature>
<keyword evidence="4 6" id="KW-1133">Transmembrane helix</keyword>
<dbReference type="Proteomes" id="UP000180246">
    <property type="component" value="Unassembled WGS sequence"/>
</dbReference>
<name>A0A1S2NGI8_9BURK</name>
<feature type="transmembrane region" description="Helical" evidence="6">
    <location>
        <begin position="101"/>
        <end position="121"/>
    </location>
</feature>
<dbReference type="InterPro" id="IPR050638">
    <property type="entry name" value="AA-Vitamin_Transporters"/>
</dbReference>
<evidence type="ECO:0000313" key="9">
    <source>
        <dbReference type="Proteomes" id="UP000180246"/>
    </source>
</evidence>
<feature type="transmembrane region" description="Helical" evidence="6">
    <location>
        <begin position="255"/>
        <end position="274"/>
    </location>
</feature>
<comment type="similarity">
    <text evidence="2">Belongs to the EamA transporter family.</text>
</comment>
<dbReference type="InterPro" id="IPR000620">
    <property type="entry name" value="EamA_dom"/>
</dbReference>
<evidence type="ECO:0000256" key="3">
    <source>
        <dbReference type="ARBA" id="ARBA00022692"/>
    </source>
</evidence>
<sequence length="306" mass="32022">MTTLARPIPTASRDEARGMLLGLAGVAMFSLTLPFTRMAVAELDPLFIALGRALGAALLAGLWLGWRRAPLPPRAALAPLILVALGVVIGFPLLSSMALRWVPATHGAVLAGLLPLLTALYSAMRGDERPSAAFWLVAVFGAALVIAFALSQGGGALHLADLLMFLAVAAGAVGYAEGGRLARTLGGPETISWALLLALPLVAPLLAWHYIPRPEAFAGAGAAAWVGLAYVTVFSMFVGFFFWYRGLAMGGIARVGQVQLLQPFMSLVGAAVLLGEPLTLHDSLFALAVIGVVFAGRRLQVRRRPG</sequence>
<feature type="transmembrane region" description="Helical" evidence="6">
    <location>
        <begin position="20"/>
        <end position="40"/>
    </location>
</feature>
<evidence type="ECO:0000259" key="7">
    <source>
        <dbReference type="Pfam" id="PF00892"/>
    </source>
</evidence>
<evidence type="ECO:0000256" key="6">
    <source>
        <dbReference type="SAM" id="Phobius"/>
    </source>
</evidence>
<evidence type="ECO:0000313" key="8">
    <source>
        <dbReference type="EMBL" id="OIJ44155.1"/>
    </source>
</evidence>
<comment type="caution">
    <text evidence="8">The sequence shown here is derived from an EMBL/GenBank/DDBJ whole genome shotgun (WGS) entry which is preliminary data.</text>
</comment>
<accession>A0A1S2NGI8</accession>
<evidence type="ECO:0000256" key="1">
    <source>
        <dbReference type="ARBA" id="ARBA00004141"/>
    </source>
</evidence>
<dbReference type="GO" id="GO:0016020">
    <property type="term" value="C:membrane"/>
    <property type="evidence" value="ECO:0007669"/>
    <property type="project" value="UniProtKB-SubCell"/>
</dbReference>
<feature type="transmembrane region" description="Helical" evidence="6">
    <location>
        <begin position="156"/>
        <end position="178"/>
    </location>
</feature>
<dbReference type="EMBL" id="JRYB01000001">
    <property type="protein sequence ID" value="OIJ44155.1"/>
    <property type="molecule type" value="Genomic_DNA"/>
</dbReference>
<gene>
    <name evidence="8" type="ORF">LO55_3080</name>
</gene>
<organism evidence="8 9">
    <name type="scientific">Massilia timonae</name>
    <dbReference type="NCBI Taxonomy" id="47229"/>
    <lineage>
        <taxon>Bacteria</taxon>
        <taxon>Pseudomonadati</taxon>
        <taxon>Pseudomonadota</taxon>
        <taxon>Betaproteobacteria</taxon>
        <taxon>Burkholderiales</taxon>
        <taxon>Oxalobacteraceae</taxon>
        <taxon>Telluria group</taxon>
        <taxon>Massilia</taxon>
    </lineage>
</organism>
<dbReference type="AlphaFoldDB" id="A0A1S2NGI8"/>
<feature type="transmembrane region" description="Helical" evidence="6">
    <location>
        <begin position="217"/>
        <end position="243"/>
    </location>
</feature>
<dbReference type="Pfam" id="PF00892">
    <property type="entry name" value="EamA"/>
    <property type="match status" value="2"/>
</dbReference>
<feature type="transmembrane region" description="Helical" evidence="6">
    <location>
        <begin position="76"/>
        <end position="95"/>
    </location>
</feature>